<dbReference type="RefSeq" id="WP_156062830.1">
    <property type="nucleotide sequence ID" value="NZ_CAAKNY010000031.1"/>
</dbReference>
<reference evidence="1 2" key="1">
    <citation type="submission" date="2019-10" db="EMBL/GenBank/DDBJ databases">
        <authorList>
            <person name="Wolf R A."/>
        </authorList>
    </citation>
    <scope>NUCLEOTIDE SEQUENCE [LARGE SCALE GENOMIC DNA]</scope>
    <source>
        <strain evidence="1">Collinsella_aerofaciens_AK_138A</strain>
    </source>
</reference>
<accession>A0A5K1IM52</accession>
<protein>
    <submittedName>
        <fullName evidence="1">Uncharacterized protein</fullName>
    </submittedName>
</protein>
<dbReference type="EMBL" id="CABWIH010000022">
    <property type="protein sequence ID" value="VWL88818.1"/>
    <property type="molecule type" value="Genomic_DNA"/>
</dbReference>
<evidence type="ECO:0000313" key="2">
    <source>
        <dbReference type="Proteomes" id="UP000330807"/>
    </source>
</evidence>
<name>A0A5K1IM52_9ACTN</name>
<organism evidence="1 2">
    <name type="scientific">Collinsella aerofaciens</name>
    <dbReference type="NCBI Taxonomy" id="74426"/>
    <lineage>
        <taxon>Bacteria</taxon>
        <taxon>Bacillati</taxon>
        <taxon>Actinomycetota</taxon>
        <taxon>Coriobacteriia</taxon>
        <taxon>Coriobacteriales</taxon>
        <taxon>Coriobacteriaceae</taxon>
        <taxon>Collinsella</taxon>
    </lineage>
</organism>
<dbReference type="AlphaFoldDB" id="A0A5K1IM52"/>
<dbReference type="Proteomes" id="UP000330807">
    <property type="component" value="Unassembled WGS sequence"/>
</dbReference>
<evidence type="ECO:0000313" key="1">
    <source>
        <dbReference type="EMBL" id="VWL88818.1"/>
    </source>
</evidence>
<proteinExistence type="predicted"/>
<gene>
    <name evidence="1" type="ORF">LMKDKBCB_01040</name>
</gene>
<sequence>MFNAIANALLSLAPEFDAAKVEEVPVSLKAWIDGSASNGWRESMGAKCLVRHFFAN</sequence>